<sequence>EAIFFLGQQYYHGKVGLKRDRRKAVELWTEAAELGSIDALYNLGYAYFNGDEVEPDNAKGVEFWSKAAMQGHVNSRRSLGQAKMLRGNFDRAVRHWMISAKMGDKDSIENIKREFMKGLATKDQYAEALRGYQDAVEEMKSHDRDEAKAIFSQAAQDRRCSSESIRVALARVVAITCNAHAEVDGSGFSNQHQPGCFSQLPGSPRPHVHGISMGRIPPSRPAVPPAATFSFRGRLDGPLLRVPLSRSRPLEPSAGLQAGSLLLGTRSASPGTMRGFPVRSLVSRADRGWTFDHPAWETLAAGGRMRPPPPAAGRPSLFRAFDLVDLVAHGVDTPPPSASTRDGIDARSIGDGINQIGPPHLGLARPP</sequence>
<accession>K0TJ05</accession>
<evidence type="ECO:0000313" key="2">
    <source>
        <dbReference type="EMBL" id="EJK77605.1"/>
    </source>
</evidence>
<organism evidence="2 3">
    <name type="scientific">Thalassiosira oceanica</name>
    <name type="common">Marine diatom</name>
    <dbReference type="NCBI Taxonomy" id="159749"/>
    <lineage>
        <taxon>Eukaryota</taxon>
        <taxon>Sar</taxon>
        <taxon>Stramenopiles</taxon>
        <taxon>Ochrophyta</taxon>
        <taxon>Bacillariophyta</taxon>
        <taxon>Coscinodiscophyceae</taxon>
        <taxon>Thalassiosirophycidae</taxon>
        <taxon>Thalassiosirales</taxon>
        <taxon>Thalassiosiraceae</taxon>
        <taxon>Thalassiosira</taxon>
    </lineage>
</organism>
<feature type="region of interest" description="Disordered" evidence="1">
    <location>
        <begin position="188"/>
        <end position="227"/>
    </location>
</feature>
<dbReference type="PANTHER" id="PTHR45011:SF1">
    <property type="entry name" value="DAP3-BINDING CELL DEATH ENHANCER 1"/>
    <property type="match status" value="1"/>
</dbReference>
<feature type="non-terminal residue" evidence="2">
    <location>
        <position position="1"/>
    </location>
</feature>
<dbReference type="Proteomes" id="UP000266841">
    <property type="component" value="Unassembled WGS sequence"/>
</dbReference>
<gene>
    <name evidence="2" type="ORF">THAOC_00551</name>
</gene>
<name>K0TJ05_THAOC</name>
<evidence type="ECO:0000256" key="1">
    <source>
        <dbReference type="SAM" id="MobiDB-lite"/>
    </source>
</evidence>
<reference evidence="2 3" key="1">
    <citation type="journal article" date="2012" name="Genome Biol.">
        <title>Genome and low-iron response of an oceanic diatom adapted to chronic iron limitation.</title>
        <authorList>
            <person name="Lommer M."/>
            <person name="Specht M."/>
            <person name="Roy A.S."/>
            <person name="Kraemer L."/>
            <person name="Andreson R."/>
            <person name="Gutowska M.A."/>
            <person name="Wolf J."/>
            <person name="Bergner S.V."/>
            <person name="Schilhabel M.B."/>
            <person name="Klostermeier U.C."/>
            <person name="Beiko R.G."/>
            <person name="Rosenstiel P."/>
            <person name="Hippler M."/>
            <person name="Laroche J."/>
        </authorList>
    </citation>
    <scope>NUCLEOTIDE SEQUENCE [LARGE SCALE GENOMIC DNA]</scope>
    <source>
        <strain evidence="2 3">CCMP1005</strain>
    </source>
</reference>
<dbReference type="eggNOG" id="ENOG502SADV">
    <property type="taxonomic scope" value="Eukaryota"/>
</dbReference>
<dbReference type="Pfam" id="PF08238">
    <property type="entry name" value="Sel1"/>
    <property type="match status" value="2"/>
</dbReference>
<keyword evidence="3" id="KW-1185">Reference proteome</keyword>
<dbReference type="PANTHER" id="PTHR45011">
    <property type="entry name" value="DAP3-BINDING CELL DEATH ENHANCER 1"/>
    <property type="match status" value="1"/>
</dbReference>
<evidence type="ECO:0000313" key="3">
    <source>
        <dbReference type="Proteomes" id="UP000266841"/>
    </source>
</evidence>
<dbReference type="SUPFAM" id="SSF81901">
    <property type="entry name" value="HCP-like"/>
    <property type="match status" value="1"/>
</dbReference>
<dbReference type="InterPro" id="IPR052748">
    <property type="entry name" value="ISR_Activator"/>
</dbReference>
<proteinExistence type="predicted"/>
<dbReference type="OrthoDB" id="272077at2759"/>
<dbReference type="Gene3D" id="1.25.40.10">
    <property type="entry name" value="Tetratricopeptide repeat domain"/>
    <property type="match status" value="1"/>
</dbReference>
<dbReference type="AlphaFoldDB" id="K0TJ05"/>
<dbReference type="EMBL" id="AGNL01000652">
    <property type="protein sequence ID" value="EJK77605.1"/>
    <property type="molecule type" value="Genomic_DNA"/>
</dbReference>
<dbReference type="InterPro" id="IPR006597">
    <property type="entry name" value="Sel1-like"/>
</dbReference>
<dbReference type="SMART" id="SM00671">
    <property type="entry name" value="SEL1"/>
    <property type="match status" value="2"/>
</dbReference>
<comment type="caution">
    <text evidence="2">The sequence shown here is derived from an EMBL/GenBank/DDBJ whole genome shotgun (WGS) entry which is preliminary data.</text>
</comment>
<dbReference type="InterPro" id="IPR011990">
    <property type="entry name" value="TPR-like_helical_dom_sf"/>
</dbReference>
<protein>
    <submittedName>
        <fullName evidence="2">Uncharacterized protein</fullName>
    </submittedName>
</protein>